<sequence length="230" mass="22336">MLFAATLASLLAAASASPGGSGTCWADTTAIAAASAMGANTPSLGIFASVPTGAMYTAGTAVPVTITGTGTFEGILLYAIAGPATGDSATTSHVGTWIGFNSTYQTLDSTVTAPVANCTKLGTHATLSHTSPIEKTLPVTFNWLPPPNAVGNVSVVAVVVIGQTAAGAHAFQVAQTSFGPSSSPNAVAAATTSPTPSSAASRNTHGAALSATWVAAVAGLASVSALAAFL</sequence>
<organism evidence="3 4">
    <name type="scientific">Blyttiomyces helicus</name>
    <dbReference type="NCBI Taxonomy" id="388810"/>
    <lineage>
        <taxon>Eukaryota</taxon>
        <taxon>Fungi</taxon>
        <taxon>Fungi incertae sedis</taxon>
        <taxon>Chytridiomycota</taxon>
        <taxon>Chytridiomycota incertae sedis</taxon>
        <taxon>Chytridiomycetes</taxon>
        <taxon>Chytridiomycetes incertae sedis</taxon>
        <taxon>Blyttiomyces</taxon>
    </lineage>
</organism>
<dbReference type="InterPro" id="IPR042307">
    <property type="entry name" value="Reeler_sf"/>
</dbReference>
<name>A0A4P9WHK5_9FUNG</name>
<evidence type="ECO:0000256" key="2">
    <source>
        <dbReference type="SAM" id="SignalP"/>
    </source>
</evidence>
<proteinExistence type="predicted"/>
<feature type="region of interest" description="Disordered" evidence="1">
    <location>
        <begin position="183"/>
        <end position="202"/>
    </location>
</feature>
<keyword evidence="2" id="KW-0732">Signal</keyword>
<feature type="signal peptide" evidence="2">
    <location>
        <begin position="1"/>
        <end position="16"/>
    </location>
</feature>
<evidence type="ECO:0000313" key="4">
    <source>
        <dbReference type="Proteomes" id="UP000269721"/>
    </source>
</evidence>
<reference evidence="4" key="1">
    <citation type="journal article" date="2018" name="Nat. Microbiol.">
        <title>Leveraging single-cell genomics to expand the fungal tree of life.</title>
        <authorList>
            <person name="Ahrendt S.R."/>
            <person name="Quandt C.A."/>
            <person name="Ciobanu D."/>
            <person name="Clum A."/>
            <person name="Salamov A."/>
            <person name="Andreopoulos B."/>
            <person name="Cheng J.F."/>
            <person name="Woyke T."/>
            <person name="Pelin A."/>
            <person name="Henrissat B."/>
            <person name="Reynolds N.K."/>
            <person name="Benny G.L."/>
            <person name="Smith M.E."/>
            <person name="James T.Y."/>
            <person name="Grigoriev I.V."/>
        </authorList>
    </citation>
    <scope>NUCLEOTIDE SEQUENCE [LARGE SCALE GENOMIC DNA]</scope>
</reference>
<accession>A0A4P9WHK5</accession>
<evidence type="ECO:0000313" key="3">
    <source>
        <dbReference type="EMBL" id="RKO91872.1"/>
    </source>
</evidence>
<protein>
    <submittedName>
        <fullName evidence="3">Uncharacterized protein</fullName>
    </submittedName>
</protein>
<dbReference type="Proteomes" id="UP000269721">
    <property type="component" value="Unassembled WGS sequence"/>
</dbReference>
<keyword evidence="4" id="KW-1185">Reference proteome</keyword>
<dbReference type="EMBL" id="KZ994869">
    <property type="protein sequence ID" value="RKO91872.1"/>
    <property type="molecule type" value="Genomic_DNA"/>
</dbReference>
<dbReference type="AlphaFoldDB" id="A0A4P9WHK5"/>
<feature type="chain" id="PRO_5020463390" evidence="2">
    <location>
        <begin position="17"/>
        <end position="230"/>
    </location>
</feature>
<dbReference type="Gene3D" id="2.60.40.4060">
    <property type="entry name" value="Reeler domain"/>
    <property type="match status" value="1"/>
</dbReference>
<gene>
    <name evidence="3" type="ORF">BDK51DRAFT_25828</name>
</gene>
<dbReference type="OrthoDB" id="2112057at2759"/>
<evidence type="ECO:0000256" key="1">
    <source>
        <dbReference type="SAM" id="MobiDB-lite"/>
    </source>
</evidence>